<proteinExistence type="predicted"/>
<reference evidence="1 2" key="1">
    <citation type="submission" date="2016-10" db="EMBL/GenBank/DDBJ databases">
        <authorList>
            <person name="de Groot N.N."/>
        </authorList>
    </citation>
    <scope>NUCLEOTIDE SEQUENCE [LARGE SCALE GENOMIC DNA]</scope>
    <source>
        <strain evidence="1 2">CGMCC 1.10959</strain>
    </source>
</reference>
<dbReference type="Proteomes" id="UP000182466">
    <property type="component" value="Unassembled WGS sequence"/>
</dbReference>
<dbReference type="OrthoDB" id="7862609at2"/>
<organism evidence="1 2">
    <name type="scientific">Sedimentitalea nanhaiensis</name>
    <dbReference type="NCBI Taxonomy" id="999627"/>
    <lineage>
        <taxon>Bacteria</taxon>
        <taxon>Pseudomonadati</taxon>
        <taxon>Pseudomonadota</taxon>
        <taxon>Alphaproteobacteria</taxon>
        <taxon>Rhodobacterales</taxon>
        <taxon>Paracoccaceae</taxon>
        <taxon>Sedimentitalea</taxon>
    </lineage>
</organism>
<evidence type="ECO:0000313" key="2">
    <source>
        <dbReference type="Proteomes" id="UP000182466"/>
    </source>
</evidence>
<name>A0A1I6YTY1_9RHOB</name>
<sequence length="66" mass="7515">MAYATISTWKLNETPKDEDAMWQAMQDQYVPMNLALGSTRMMIVQTGEGESAIIQHLSRSGDPRRR</sequence>
<keyword evidence="2" id="KW-1185">Reference proteome</keyword>
<dbReference type="AlphaFoldDB" id="A0A1I6YTY1"/>
<accession>A0A1I6YTY1</accession>
<protein>
    <submittedName>
        <fullName evidence="1">Uncharacterized protein</fullName>
    </submittedName>
</protein>
<dbReference type="STRING" id="999627.SAMN05216236_10325"/>
<dbReference type="EMBL" id="FPAW01000003">
    <property type="protein sequence ID" value="SFT53940.1"/>
    <property type="molecule type" value="Genomic_DNA"/>
</dbReference>
<evidence type="ECO:0000313" key="1">
    <source>
        <dbReference type="EMBL" id="SFT53940.1"/>
    </source>
</evidence>
<dbReference type="RefSeq" id="WP_027262377.1">
    <property type="nucleotide sequence ID" value="NZ_FPAW01000003.1"/>
</dbReference>
<gene>
    <name evidence="1" type="ORF">SAMN05216236_10325</name>
</gene>